<dbReference type="EMBL" id="MKKU01000057">
    <property type="protein sequence ID" value="RNF26114.1"/>
    <property type="molecule type" value="Genomic_DNA"/>
</dbReference>
<gene>
    <name evidence="2" type="ORF">Tco025E_01643</name>
</gene>
<accession>A0A3R7M3W6</accession>
<name>A0A3R7M3W6_9TRYP</name>
<comment type="caution">
    <text evidence="2">The sequence shown here is derived from an EMBL/GenBank/DDBJ whole genome shotgun (WGS) entry which is preliminary data.</text>
</comment>
<dbReference type="AlphaFoldDB" id="A0A3R7M3W6"/>
<evidence type="ECO:0000313" key="3">
    <source>
        <dbReference type="Proteomes" id="UP000284403"/>
    </source>
</evidence>
<evidence type="ECO:0000313" key="2">
    <source>
        <dbReference type="EMBL" id="RNF26114.1"/>
    </source>
</evidence>
<feature type="compositionally biased region" description="Basic and acidic residues" evidence="1">
    <location>
        <begin position="60"/>
        <end position="74"/>
    </location>
</feature>
<proteinExistence type="predicted"/>
<feature type="region of interest" description="Disordered" evidence="1">
    <location>
        <begin position="1"/>
        <end position="123"/>
    </location>
</feature>
<dbReference type="GeneID" id="40315254"/>
<dbReference type="Proteomes" id="UP000284403">
    <property type="component" value="Unassembled WGS sequence"/>
</dbReference>
<organism evidence="2 3">
    <name type="scientific">Trypanosoma conorhini</name>
    <dbReference type="NCBI Taxonomy" id="83891"/>
    <lineage>
        <taxon>Eukaryota</taxon>
        <taxon>Discoba</taxon>
        <taxon>Euglenozoa</taxon>
        <taxon>Kinetoplastea</taxon>
        <taxon>Metakinetoplastina</taxon>
        <taxon>Trypanosomatida</taxon>
        <taxon>Trypanosomatidae</taxon>
        <taxon>Trypanosoma</taxon>
    </lineage>
</organism>
<sequence>MGSAAAKQAHSVSHCRASLSADASRTTSDMDGWSAPRHVLPTGSPSTVGVQLPQLPAKANKGDDADAPRTHGCETESNPGVVDAGGVRCHLSGVEPEEHRRPDGSEGETCSEEKSEQDTNALRGLQPMLGVSDSTKRGAASLVHPSQVSLLQALCQLKGSRWVLGRRWG</sequence>
<protein>
    <submittedName>
        <fullName evidence="2">Uncharacterized protein</fullName>
    </submittedName>
</protein>
<reference evidence="2 3" key="1">
    <citation type="journal article" date="2018" name="BMC Genomics">
        <title>Genomic comparison of Trypanosoma conorhini and Trypanosoma rangeli to Trypanosoma cruzi strains of high and low virulence.</title>
        <authorList>
            <person name="Bradwell K.R."/>
            <person name="Koparde V.N."/>
            <person name="Matveyev A.V."/>
            <person name="Serrano M.G."/>
            <person name="Alves J.M."/>
            <person name="Parikh H."/>
            <person name="Huang B."/>
            <person name="Lee V."/>
            <person name="Espinosa-Alvarez O."/>
            <person name="Ortiz P.A."/>
            <person name="Costa-Martins A.G."/>
            <person name="Teixeira M.M."/>
            <person name="Buck G.A."/>
        </authorList>
    </citation>
    <scope>NUCLEOTIDE SEQUENCE [LARGE SCALE GENOMIC DNA]</scope>
    <source>
        <strain evidence="2 3">025E</strain>
    </source>
</reference>
<keyword evidence="3" id="KW-1185">Reference proteome</keyword>
<evidence type="ECO:0000256" key="1">
    <source>
        <dbReference type="SAM" id="MobiDB-lite"/>
    </source>
</evidence>
<dbReference type="RefSeq" id="XP_029231320.1">
    <property type="nucleotide sequence ID" value="XM_029368580.1"/>
</dbReference>